<protein>
    <submittedName>
        <fullName evidence="1">4408_t:CDS:1</fullName>
    </submittedName>
</protein>
<dbReference type="EMBL" id="CAJVPV010056081">
    <property type="protein sequence ID" value="CAG8785259.1"/>
    <property type="molecule type" value="Genomic_DNA"/>
</dbReference>
<organism evidence="1 2">
    <name type="scientific">Acaulospora morrowiae</name>
    <dbReference type="NCBI Taxonomy" id="94023"/>
    <lineage>
        <taxon>Eukaryota</taxon>
        <taxon>Fungi</taxon>
        <taxon>Fungi incertae sedis</taxon>
        <taxon>Mucoromycota</taxon>
        <taxon>Glomeromycotina</taxon>
        <taxon>Glomeromycetes</taxon>
        <taxon>Diversisporales</taxon>
        <taxon>Acaulosporaceae</taxon>
        <taxon>Acaulospora</taxon>
    </lineage>
</organism>
<reference evidence="1" key="1">
    <citation type="submission" date="2021-06" db="EMBL/GenBank/DDBJ databases">
        <authorList>
            <person name="Kallberg Y."/>
            <person name="Tangrot J."/>
            <person name="Rosling A."/>
        </authorList>
    </citation>
    <scope>NUCLEOTIDE SEQUENCE</scope>
    <source>
        <strain evidence="1">CL551</strain>
    </source>
</reference>
<sequence>IAKEIAYDKGGECLSEKYINSKSLMLWKCTIGHEWSTTLDCIRYKKTWCPWCAVENHHIRTIEDMRKHAEKKGGLCLATEYINRQDPLE</sequence>
<feature type="non-terminal residue" evidence="1">
    <location>
        <position position="1"/>
    </location>
</feature>
<gene>
    <name evidence="1" type="ORF">AMORRO_LOCUS17661</name>
</gene>
<proteinExistence type="predicted"/>
<dbReference type="OrthoDB" id="2309465at2759"/>
<name>A0A9N9P271_9GLOM</name>
<evidence type="ECO:0000313" key="1">
    <source>
        <dbReference type="EMBL" id="CAG8785259.1"/>
    </source>
</evidence>
<dbReference type="Proteomes" id="UP000789342">
    <property type="component" value="Unassembled WGS sequence"/>
</dbReference>
<comment type="caution">
    <text evidence="1">The sequence shown here is derived from an EMBL/GenBank/DDBJ whole genome shotgun (WGS) entry which is preliminary data.</text>
</comment>
<evidence type="ECO:0000313" key="2">
    <source>
        <dbReference type="Proteomes" id="UP000789342"/>
    </source>
</evidence>
<dbReference type="AlphaFoldDB" id="A0A9N9P271"/>
<accession>A0A9N9P271</accession>
<keyword evidence="2" id="KW-1185">Reference proteome</keyword>